<sequence>MGIHLDKEGNSTPRINITRRALECMLLFSTLGCIQLYIKDWFCMEGNYEPLYTVCCTAFNSTIMYLYLRYR</sequence>
<keyword evidence="1" id="KW-0472">Membrane</keyword>
<proteinExistence type="predicted"/>
<feature type="transmembrane region" description="Helical" evidence="1">
    <location>
        <begin position="21"/>
        <end position="38"/>
    </location>
</feature>
<keyword evidence="1" id="KW-1133">Transmembrane helix</keyword>
<name>A0A5N6V720_ASPTM</name>
<accession>A0A5N6V720</accession>
<evidence type="ECO:0000313" key="2">
    <source>
        <dbReference type="EMBL" id="KAE8166815.1"/>
    </source>
</evidence>
<dbReference type="AlphaFoldDB" id="A0A5N6V720"/>
<reference evidence="2 3" key="1">
    <citation type="submission" date="2019-04" db="EMBL/GenBank/DDBJ databases">
        <title>Friends and foes A comparative genomics study of 23 Aspergillus species from section Flavi.</title>
        <authorList>
            <consortium name="DOE Joint Genome Institute"/>
            <person name="Kjaerbolling I."/>
            <person name="Vesth T."/>
            <person name="Frisvad J.C."/>
            <person name="Nybo J.L."/>
            <person name="Theobald S."/>
            <person name="Kildgaard S."/>
            <person name="Isbrandt T."/>
            <person name="Kuo A."/>
            <person name="Sato A."/>
            <person name="Lyhne E.K."/>
            <person name="Kogle M.E."/>
            <person name="Wiebenga A."/>
            <person name="Kun R.S."/>
            <person name="Lubbers R.J."/>
            <person name="Makela M.R."/>
            <person name="Barry K."/>
            <person name="Chovatia M."/>
            <person name="Clum A."/>
            <person name="Daum C."/>
            <person name="Haridas S."/>
            <person name="He G."/>
            <person name="LaButti K."/>
            <person name="Lipzen A."/>
            <person name="Mondo S."/>
            <person name="Riley R."/>
            <person name="Salamov A."/>
            <person name="Simmons B.A."/>
            <person name="Magnuson J.K."/>
            <person name="Henrissat B."/>
            <person name="Mortensen U.H."/>
            <person name="Larsen T.O."/>
            <person name="Devries R.P."/>
            <person name="Grigoriev I.V."/>
            <person name="Machida M."/>
            <person name="Baker S.E."/>
            <person name="Andersen M.R."/>
        </authorList>
    </citation>
    <scope>NUCLEOTIDE SEQUENCE [LARGE SCALE GENOMIC DNA]</scope>
    <source>
        <strain evidence="2 3">CBS 117626</strain>
    </source>
</reference>
<dbReference type="Proteomes" id="UP000326950">
    <property type="component" value="Unassembled WGS sequence"/>
</dbReference>
<evidence type="ECO:0000313" key="3">
    <source>
        <dbReference type="Proteomes" id="UP000326950"/>
    </source>
</evidence>
<dbReference type="EMBL" id="ML738592">
    <property type="protein sequence ID" value="KAE8166815.1"/>
    <property type="molecule type" value="Genomic_DNA"/>
</dbReference>
<protein>
    <submittedName>
        <fullName evidence="2">Uncharacterized protein</fullName>
    </submittedName>
</protein>
<organism evidence="2 3">
    <name type="scientific">Aspergillus tamarii</name>
    <dbReference type="NCBI Taxonomy" id="41984"/>
    <lineage>
        <taxon>Eukaryota</taxon>
        <taxon>Fungi</taxon>
        <taxon>Dikarya</taxon>
        <taxon>Ascomycota</taxon>
        <taxon>Pezizomycotina</taxon>
        <taxon>Eurotiomycetes</taxon>
        <taxon>Eurotiomycetidae</taxon>
        <taxon>Eurotiales</taxon>
        <taxon>Aspergillaceae</taxon>
        <taxon>Aspergillus</taxon>
        <taxon>Aspergillus subgen. Circumdati</taxon>
    </lineage>
</organism>
<evidence type="ECO:0000256" key="1">
    <source>
        <dbReference type="SAM" id="Phobius"/>
    </source>
</evidence>
<keyword evidence="1" id="KW-0812">Transmembrane</keyword>
<keyword evidence="3" id="KW-1185">Reference proteome</keyword>
<gene>
    <name evidence="2" type="ORF">BDV40DRAFT_254583</name>
</gene>
<feature type="transmembrane region" description="Helical" evidence="1">
    <location>
        <begin position="50"/>
        <end position="68"/>
    </location>
</feature>
<dbReference type="OrthoDB" id="10376146at2759"/>